<dbReference type="OrthoDB" id="9234at10239"/>
<dbReference type="KEGG" id="vg:27924342"/>
<gene>
    <name evidence="2" type="primary">arif-1</name>
    <name evidence="2" type="ORF">CapoNPV_118</name>
</gene>
<reference evidence="2 3" key="1">
    <citation type="journal article" date="2016" name="PLoS ONE">
        <title>Genome Sequencing and Analysis of Catopsilia pomona nucleopolyhedrovirus: A Distinct Species in Group I Alphabaculovirus.</title>
        <authorList>
            <person name="Wang J."/>
            <person name="Zhu Z."/>
            <person name="Zhang L."/>
            <person name="Hou D."/>
            <person name="Wang M."/>
            <person name="Arif B."/>
            <person name="Kou Z."/>
            <person name="Wang H."/>
            <person name="Deng F."/>
            <person name="Hu Z."/>
        </authorList>
    </citation>
    <scope>NUCLEOTIDE SEQUENCE [LARGE SCALE GENOMIC DNA]</scope>
    <source>
        <strain evidence="2">416</strain>
    </source>
</reference>
<feature type="transmembrane region" description="Helical" evidence="1">
    <location>
        <begin position="7"/>
        <end position="30"/>
    </location>
</feature>
<keyword evidence="3" id="KW-1185">Reference proteome</keyword>
<proteinExistence type="predicted"/>
<evidence type="ECO:0000313" key="2">
    <source>
        <dbReference type="EMBL" id="ANF29766.1"/>
    </source>
</evidence>
<dbReference type="RefSeq" id="YP_009255375.1">
    <property type="nucleotide sequence ID" value="NC_030240.1"/>
</dbReference>
<dbReference type="Proteomes" id="UP000203996">
    <property type="component" value="Segment"/>
</dbReference>
<feature type="transmembrane region" description="Helical" evidence="1">
    <location>
        <begin position="50"/>
        <end position="72"/>
    </location>
</feature>
<protein>
    <submittedName>
        <fullName evidence="2">Arif-1</fullName>
    </submittedName>
</protein>
<dbReference type="InterPro" id="IPR010639">
    <property type="entry name" value="Actin-rearrang-inducing_fac"/>
</dbReference>
<evidence type="ECO:0000256" key="1">
    <source>
        <dbReference type="SAM" id="Phobius"/>
    </source>
</evidence>
<sequence length="446" mass="50668">MSRQQITILILQHILDFVVIIIYLLIFIFSTMGVTNNKYALLLEIENKQAVINLSIPMMLTFGVWLTFYVVYYSKKTIVYLVENFQNYIVKHRRRRSCFNYTTAQTTTTTMDSAYIKSVAILINVLILICWFLFATFQVYIYKNGHIPILDVLYRDYDTTSLCWSGHQIGFVDFNKIYLNCVDVENALMTKHAIQKSCVFCRNAIRPDEPTVFNQNFVTITLCVFIVLILQCRNVYVQFKNNCRDIVQNQNYNSSSDDNVITYKRAIGDDDIYYYGDNSNNNDTIIENSNGSETDEERHSELKCFRQIARARNADQHSLSTTTTVSSPPSILSFYDTPRTTSSATCLCSTAISKPILRTSPPPPPPKSPFLSARSSPLLGKRVAPPIINNFNMPPPPPLPSSAPLSFAAATLPVLTTTTTTTTKRNNLSPSSLLNELNHRIQLRTN</sequence>
<dbReference type="Pfam" id="PF06770">
    <property type="entry name" value="Arif-1"/>
    <property type="match status" value="1"/>
</dbReference>
<name>A0A172WZI8_9ABAC</name>
<evidence type="ECO:0000313" key="3">
    <source>
        <dbReference type="Proteomes" id="UP000203996"/>
    </source>
</evidence>
<keyword evidence="1" id="KW-0812">Transmembrane</keyword>
<keyword evidence="1" id="KW-1133">Transmembrane helix</keyword>
<organism evidence="2 3">
    <name type="scientific">Catopsilia pomona nucleopolyhedrovirus</name>
    <dbReference type="NCBI Taxonomy" id="1850906"/>
    <lineage>
        <taxon>Viruses</taxon>
        <taxon>Viruses incertae sedis</taxon>
        <taxon>Naldaviricetes</taxon>
        <taxon>Lefavirales</taxon>
        <taxon>Baculoviridae</taxon>
        <taxon>Alphabaculovirus</taxon>
        <taxon>Alphabaculovirus capomonae</taxon>
    </lineage>
</organism>
<feature type="transmembrane region" description="Helical" evidence="1">
    <location>
        <begin position="119"/>
        <end position="141"/>
    </location>
</feature>
<feature type="transmembrane region" description="Helical" evidence="1">
    <location>
        <begin position="217"/>
        <end position="236"/>
    </location>
</feature>
<dbReference type="EMBL" id="KU565883">
    <property type="protein sequence ID" value="ANF29766.1"/>
    <property type="molecule type" value="Genomic_DNA"/>
</dbReference>
<accession>A0A172WZI8</accession>
<keyword evidence="1" id="KW-0472">Membrane</keyword>
<dbReference type="GeneID" id="27924342"/>